<proteinExistence type="predicted"/>
<dbReference type="InterPro" id="IPR050886">
    <property type="entry name" value="RNA-binding_reg"/>
</dbReference>
<gene>
    <name evidence="5" type="ORF">RND71_036054</name>
</gene>
<dbReference type="EMBL" id="JAVYJV010000019">
    <property type="protein sequence ID" value="KAK4345878.1"/>
    <property type="molecule type" value="Genomic_DNA"/>
</dbReference>
<accession>A0AAE1UV28</accession>
<dbReference type="PANTHER" id="PTHR48024:SF9">
    <property type="entry name" value="UBP1-ASSOCIATED PROTEINS 1A-RELATED"/>
    <property type="match status" value="1"/>
</dbReference>
<dbReference type="InterPro" id="IPR035979">
    <property type="entry name" value="RBD_domain_sf"/>
</dbReference>
<evidence type="ECO:0000313" key="5">
    <source>
        <dbReference type="EMBL" id="KAK4345878.1"/>
    </source>
</evidence>
<dbReference type="InterPro" id="IPR000504">
    <property type="entry name" value="RRM_dom"/>
</dbReference>
<dbReference type="PROSITE" id="PS50102">
    <property type="entry name" value="RRM"/>
    <property type="match status" value="2"/>
</dbReference>
<dbReference type="PANTHER" id="PTHR48024">
    <property type="entry name" value="GEO13361P1-RELATED"/>
    <property type="match status" value="1"/>
</dbReference>
<keyword evidence="6" id="KW-1185">Reference proteome</keyword>
<feature type="compositionally biased region" description="Acidic residues" evidence="3">
    <location>
        <begin position="27"/>
        <end position="51"/>
    </location>
</feature>
<evidence type="ECO:0000256" key="2">
    <source>
        <dbReference type="PROSITE-ProRule" id="PRU00176"/>
    </source>
</evidence>
<sequence length="408" mass="43840">MGTKRKSSSSSSTPNLQPDEPKPQSLFDDEEEEYEEVEVEVEEEVVSESEPEEKPEPESESDSEDESTKRETIRKLLEPFSKDQIINLFKTASSNDSSILSRVTTLADSDPTHRKIFVHGLGYDATSEQLLNAFKPYGDIEECKLITDKVTGRAKGYGFVLFKTRVGAKRALKEPQKKIGNRATFCQLAAVGSAGGTSQDSGGRKIYVGNVGPDVDSAKLRAFFAKFGEIEEGPSGIDGVSRKFKGFAIFVYKNVEGANKALEEPLKSFDGCQLFCKKFVENLNNNASNSNSNVNQAVQQNEMSYGYGVTTPGIMGGVSMNAMPMPMPLLMGQNMGFGVNPLSLAASGFNPSFGGIGAGYGINGISPVALQGIGTYQGAQIWQPSYGGTATKSTVITPAKDSAGLTYP</sequence>
<feature type="domain" description="RRM" evidence="4">
    <location>
        <begin position="204"/>
        <end position="299"/>
    </location>
</feature>
<evidence type="ECO:0000313" key="6">
    <source>
        <dbReference type="Proteomes" id="UP001291623"/>
    </source>
</evidence>
<dbReference type="Gene3D" id="3.30.70.330">
    <property type="match status" value="2"/>
</dbReference>
<dbReference type="SMART" id="SM00360">
    <property type="entry name" value="RRM"/>
    <property type="match status" value="2"/>
</dbReference>
<feature type="region of interest" description="Disordered" evidence="3">
    <location>
        <begin position="1"/>
        <end position="70"/>
    </location>
</feature>
<evidence type="ECO:0000256" key="1">
    <source>
        <dbReference type="ARBA" id="ARBA00022884"/>
    </source>
</evidence>
<keyword evidence="1 2" id="KW-0694">RNA-binding</keyword>
<name>A0AAE1UV28_9SOLA</name>
<protein>
    <recommendedName>
        <fullName evidence="4">RRM domain-containing protein</fullName>
    </recommendedName>
</protein>
<comment type="caution">
    <text evidence="5">The sequence shown here is derived from an EMBL/GenBank/DDBJ whole genome shotgun (WGS) entry which is preliminary data.</text>
</comment>
<dbReference type="SUPFAM" id="SSF54928">
    <property type="entry name" value="RNA-binding domain, RBD"/>
    <property type="match status" value="2"/>
</dbReference>
<dbReference type="Proteomes" id="UP001291623">
    <property type="component" value="Unassembled WGS sequence"/>
</dbReference>
<dbReference type="Pfam" id="PF00076">
    <property type="entry name" value="RRM_1"/>
    <property type="match status" value="2"/>
</dbReference>
<evidence type="ECO:0000259" key="4">
    <source>
        <dbReference type="PROSITE" id="PS50102"/>
    </source>
</evidence>
<dbReference type="AlphaFoldDB" id="A0AAE1UV28"/>
<dbReference type="GO" id="GO:0003723">
    <property type="term" value="F:RNA binding"/>
    <property type="evidence" value="ECO:0007669"/>
    <property type="project" value="UniProtKB-UniRule"/>
</dbReference>
<dbReference type="GO" id="GO:0005634">
    <property type="term" value="C:nucleus"/>
    <property type="evidence" value="ECO:0007669"/>
    <property type="project" value="TreeGrafter"/>
</dbReference>
<organism evidence="5 6">
    <name type="scientific">Anisodus tanguticus</name>
    <dbReference type="NCBI Taxonomy" id="243964"/>
    <lineage>
        <taxon>Eukaryota</taxon>
        <taxon>Viridiplantae</taxon>
        <taxon>Streptophyta</taxon>
        <taxon>Embryophyta</taxon>
        <taxon>Tracheophyta</taxon>
        <taxon>Spermatophyta</taxon>
        <taxon>Magnoliopsida</taxon>
        <taxon>eudicotyledons</taxon>
        <taxon>Gunneridae</taxon>
        <taxon>Pentapetalae</taxon>
        <taxon>asterids</taxon>
        <taxon>lamiids</taxon>
        <taxon>Solanales</taxon>
        <taxon>Solanaceae</taxon>
        <taxon>Solanoideae</taxon>
        <taxon>Hyoscyameae</taxon>
        <taxon>Anisodus</taxon>
    </lineage>
</organism>
<reference evidence="5" key="1">
    <citation type="submission" date="2023-12" db="EMBL/GenBank/DDBJ databases">
        <title>Genome assembly of Anisodus tanguticus.</title>
        <authorList>
            <person name="Wang Y.-J."/>
        </authorList>
    </citation>
    <scope>NUCLEOTIDE SEQUENCE</scope>
    <source>
        <strain evidence="5">KB-2021</strain>
        <tissue evidence="5">Leaf</tissue>
    </source>
</reference>
<dbReference type="InterPro" id="IPR012677">
    <property type="entry name" value="Nucleotide-bd_a/b_plait_sf"/>
</dbReference>
<evidence type="ECO:0000256" key="3">
    <source>
        <dbReference type="SAM" id="MobiDB-lite"/>
    </source>
</evidence>
<feature type="domain" description="RRM" evidence="4">
    <location>
        <begin position="114"/>
        <end position="213"/>
    </location>
</feature>